<dbReference type="EnsemblMetazoa" id="BGLB003142-RC">
    <property type="protein sequence ID" value="BGLB003142-PC"/>
    <property type="gene ID" value="BGLB003142"/>
</dbReference>
<evidence type="ECO:0000313" key="9">
    <source>
        <dbReference type="EnsemblMetazoa" id="BGLB003142-PB"/>
    </source>
</evidence>
<dbReference type="KEGG" id="bgt:106070476"/>
<evidence type="ECO:0000259" key="8">
    <source>
        <dbReference type="Pfam" id="PF01266"/>
    </source>
</evidence>
<dbReference type="GO" id="GO:0005782">
    <property type="term" value="C:peroxisomal matrix"/>
    <property type="evidence" value="ECO:0007669"/>
    <property type="project" value="UniProtKB-SubCell"/>
</dbReference>
<evidence type="ECO:0000256" key="3">
    <source>
        <dbReference type="ARBA" id="ARBA00006730"/>
    </source>
</evidence>
<dbReference type="Gene3D" id="3.30.9.10">
    <property type="entry name" value="D-Amino Acid Oxidase, subunit A, domain 2"/>
    <property type="match status" value="1"/>
</dbReference>
<evidence type="ECO:0000256" key="4">
    <source>
        <dbReference type="ARBA" id="ARBA00022630"/>
    </source>
</evidence>
<keyword evidence="5 7" id="KW-0274">FAD</keyword>
<comment type="cofactor">
    <cofactor evidence="1 7">
        <name>FAD</name>
        <dbReference type="ChEBI" id="CHEBI:57692"/>
    </cofactor>
</comment>
<feature type="binding site" evidence="7">
    <location>
        <position position="223"/>
    </location>
    <ligand>
        <name>D-dopa</name>
        <dbReference type="ChEBI" id="CHEBI:149689"/>
    </ligand>
</feature>
<dbReference type="SUPFAM" id="SSF51971">
    <property type="entry name" value="Nucleotide-binding domain"/>
    <property type="match status" value="1"/>
</dbReference>
<keyword evidence="6" id="KW-0560">Oxidoreductase</keyword>
<dbReference type="AlphaFoldDB" id="A0A2C9JIR5"/>
<proteinExistence type="inferred from homology"/>
<organism evidence="9 10">
    <name type="scientific">Biomphalaria glabrata</name>
    <name type="common">Bloodfluke planorb</name>
    <name type="synonym">Freshwater snail</name>
    <dbReference type="NCBI Taxonomy" id="6526"/>
    <lineage>
        <taxon>Eukaryota</taxon>
        <taxon>Metazoa</taxon>
        <taxon>Spiralia</taxon>
        <taxon>Lophotrochozoa</taxon>
        <taxon>Mollusca</taxon>
        <taxon>Gastropoda</taxon>
        <taxon>Heterobranchia</taxon>
        <taxon>Euthyneura</taxon>
        <taxon>Panpulmonata</taxon>
        <taxon>Hygrophila</taxon>
        <taxon>Lymnaeoidea</taxon>
        <taxon>Planorbidae</taxon>
        <taxon>Biomphalaria</taxon>
    </lineage>
</organism>
<dbReference type="STRING" id="6526.A0A2C9JIR5"/>
<dbReference type="Pfam" id="PF01266">
    <property type="entry name" value="DAO"/>
    <property type="match status" value="1"/>
</dbReference>
<dbReference type="RefSeq" id="XP_013085851.2">
    <property type="nucleotide sequence ID" value="XM_013230397.2"/>
</dbReference>
<dbReference type="Proteomes" id="UP000076420">
    <property type="component" value="Unassembled WGS sequence"/>
</dbReference>
<comment type="subcellular location">
    <subcellularLocation>
        <location evidence="2">Peroxisome matrix</location>
    </subcellularLocation>
</comment>
<dbReference type="RefSeq" id="XP_013085859.2">
    <property type="nucleotide sequence ID" value="XM_013230405.2"/>
</dbReference>
<feature type="binding site" evidence="7">
    <location>
        <position position="278"/>
    </location>
    <ligand>
        <name>D-dopa</name>
        <dbReference type="ChEBI" id="CHEBI:149689"/>
    </ligand>
</feature>
<name>A0A2C9JIR5_BIOGL</name>
<dbReference type="GO" id="GO:0071949">
    <property type="term" value="F:FAD binding"/>
    <property type="evidence" value="ECO:0007669"/>
    <property type="project" value="InterPro"/>
</dbReference>
<feature type="binding site" evidence="7">
    <location>
        <begin position="41"/>
        <end position="42"/>
    </location>
    <ligand>
        <name>FAD</name>
        <dbReference type="ChEBI" id="CHEBI:57692"/>
    </ligand>
</feature>
<dbReference type="SUPFAM" id="SSF54373">
    <property type="entry name" value="FAD-linked reductases, C-terminal domain"/>
    <property type="match status" value="1"/>
</dbReference>
<dbReference type="VEuPathDB" id="VectorBase:BGLAX_051685"/>
<feature type="binding site" evidence="7">
    <location>
        <position position="309"/>
    </location>
    <ligand>
        <name>D-dopa</name>
        <dbReference type="ChEBI" id="CHEBI:149689"/>
    </ligand>
</feature>
<dbReference type="PANTHER" id="PTHR11530:SF11">
    <property type="entry name" value="D-ASPARTATE OXIDASE"/>
    <property type="match status" value="1"/>
</dbReference>
<dbReference type="OrthoDB" id="2015447at2759"/>
<reference evidence="9" key="1">
    <citation type="submission" date="2020-05" db="UniProtKB">
        <authorList>
            <consortium name="EnsemblMetazoa"/>
        </authorList>
    </citation>
    <scope>IDENTIFICATION</scope>
    <source>
        <strain evidence="9">BB02</strain>
    </source>
</reference>
<dbReference type="GO" id="GO:0019478">
    <property type="term" value="P:D-amino acid catabolic process"/>
    <property type="evidence" value="ECO:0007669"/>
    <property type="project" value="TreeGrafter"/>
</dbReference>
<dbReference type="EnsemblMetazoa" id="BGLB003142-RB">
    <property type="protein sequence ID" value="BGLB003142-PB"/>
    <property type="gene ID" value="BGLB003142"/>
</dbReference>
<feature type="binding site" evidence="7">
    <location>
        <begin position="308"/>
        <end position="313"/>
    </location>
    <ligand>
        <name>FAD</name>
        <dbReference type="ChEBI" id="CHEBI:57692"/>
    </ligand>
</feature>
<feature type="domain" description="FAD dependent oxidoreductase" evidence="8">
    <location>
        <begin position="3"/>
        <end position="324"/>
    </location>
</feature>
<evidence type="ECO:0000256" key="5">
    <source>
        <dbReference type="ARBA" id="ARBA00022827"/>
    </source>
</evidence>
<dbReference type="Gene3D" id="3.40.50.720">
    <property type="entry name" value="NAD(P)-binding Rossmann-like Domain"/>
    <property type="match status" value="1"/>
</dbReference>
<dbReference type="InterPro" id="IPR023209">
    <property type="entry name" value="DAO"/>
</dbReference>
<comment type="similarity">
    <text evidence="3">Belongs to the DAMOX/DASOX family.</text>
</comment>
<dbReference type="PIRSF" id="PIRSF000189">
    <property type="entry name" value="D-aa_oxidase"/>
    <property type="match status" value="1"/>
</dbReference>
<evidence type="ECO:0000256" key="7">
    <source>
        <dbReference type="PIRSR" id="PIRSR000189-1"/>
    </source>
</evidence>
<dbReference type="InterPro" id="IPR006076">
    <property type="entry name" value="FAD-dep_OxRdtase"/>
</dbReference>
<dbReference type="GO" id="GO:0003884">
    <property type="term" value="F:D-amino-acid oxidase activity"/>
    <property type="evidence" value="ECO:0007669"/>
    <property type="project" value="InterPro"/>
</dbReference>
<evidence type="ECO:0000256" key="6">
    <source>
        <dbReference type="ARBA" id="ARBA00023002"/>
    </source>
</evidence>
<sequence>MPRIAVVGAGAVGLSTAVNIQKSIPNAKVTIIADKFGKDTTSNGAGGFFRPYTDDFPSEDRQMMSQWVKDSWEFYSSLAQSPQAEETGQTLVSGTVVYNTPRDNQYALLASLAYDFHKVSEEHLRRKKLNYKYGYSFTTVITQTTKFHMWLTKKFREAGGSIINKKLETINELAGEFDIVANCCGFGARELVGDKSTFPVKGHLVMVKAPWMKHFFLSEDDIYLIPHDDKLIIGGTREKNNFSLTAEKATRERILARAQALFPELKGAQVIGEWVGLRPARERVRFETEVLDCGPKGKLQVVHNYGHGGHGITLGWGSGVGAAQLVYGVVTSSKSKM</sequence>
<evidence type="ECO:0000256" key="1">
    <source>
        <dbReference type="ARBA" id="ARBA00001974"/>
    </source>
</evidence>
<gene>
    <name evidence="9" type="primary">106070476</name>
</gene>
<evidence type="ECO:0000313" key="10">
    <source>
        <dbReference type="Proteomes" id="UP000076420"/>
    </source>
</evidence>
<protein>
    <recommendedName>
        <fullName evidence="8">FAD dependent oxidoreductase domain-containing protein</fullName>
    </recommendedName>
</protein>
<keyword evidence="4" id="KW-0285">Flavoprotein</keyword>
<dbReference type="VEuPathDB" id="VectorBase:BGLB003142"/>
<accession>A0A2C9JIR5</accession>
<evidence type="ECO:0000256" key="2">
    <source>
        <dbReference type="ARBA" id="ARBA00004253"/>
    </source>
</evidence>
<dbReference type="PANTHER" id="PTHR11530">
    <property type="entry name" value="D-AMINO ACID OXIDASE"/>
    <property type="match status" value="1"/>
</dbReference>